<dbReference type="InterPro" id="IPR012338">
    <property type="entry name" value="Beta-lactam/transpept-like"/>
</dbReference>
<dbReference type="GO" id="GO:0008800">
    <property type="term" value="F:beta-lactamase activity"/>
    <property type="evidence" value="ECO:0007669"/>
    <property type="project" value="InterPro"/>
</dbReference>
<dbReference type="Proteomes" id="UP000246114">
    <property type="component" value="Unassembled WGS sequence"/>
</dbReference>
<dbReference type="EMBL" id="FOOE01000002">
    <property type="protein sequence ID" value="SFF54341.1"/>
    <property type="molecule type" value="Genomic_DNA"/>
</dbReference>
<organism evidence="3 4">
    <name type="scientific">Clostridium cadaveris</name>
    <dbReference type="NCBI Taxonomy" id="1529"/>
    <lineage>
        <taxon>Bacteria</taxon>
        <taxon>Bacillati</taxon>
        <taxon>Bacillota</taxon>
        <taxon>Clostridia</taxon>
        <taxon>Eubacteriales</taxon>
        <taxon>Clostridiaceae</taxon>
        <taxon>Clostridium</taxon>
    </lineage>
</organism>
<dbReference type="eggNOG" id="COG2367">
    <property type="taxonomic scope" value="Bacteria"/>
</dbReference>
<dbReference type="OrthoDB" id="9775096at2"/>
<dbReference type="Pfam" id="PF13354">
    <property type="entry name" value="Beta-lactamase2"/>
    <property type="match status" value="1"/>
</dbReference>
<reference evidence="2 5" key="2">
    <citation type="submission" date="2018-03" db="EMBL/GenBank/DDBJ databases">
        <title>The uncultured portion of the human microbiome is neutrally assembled.</title>
        <authorList>
            <person name="Jeraldo P."/>
            <person name="Boardman L."/>
            <person name="White B.A."/>
            <person name="Nelson H."/>
            <person name="Goldenfeld N."/>
            <person name="Chia N."/>
        </authorList>
    </citation>
    <scope>NUCLEOTIDE SEQUENCE [LARGE SCALE GENOMIC DNA]</scope>
    <source>
        <strain evidence="2">CIM:MAG 903</strain>
    </source>
</reference>
<evidence type="ECO:0000313" key="3">
    <source>
        <dbReference type="EMBL" id="SFF54341.1"/>
    </source>
</evidence>
<dbReference type="GO" id="GO:0046677">
    <property type="term" value="P:response to antibiotic"/>
    <property type="evidence" value="ECO:0007669"/>
    <property type="project" value="InterPro"/>
</dbReference>
<evidence type="ECO:0000313" key="2">
    <source>
        <dbReference type="EMBL" id="PWL51916.1"/>
    </source>
</evidence>
<gene>
    <name evidence="2" type="ORF">DBY38_13315</name>
    <name evidence="3" type="ORF">SAMN04487885_102102</name>
</gene>
<evidence type="ECO:0000313" key="4">
    <source>
        <dbReference type="Proteomes" id="UP000182135"/>
    </source>
</evidence>
<keyword evidence="4" id="KW-1185">Reference proteome</keyword>
<dbReference type="InterPro" id="IPR045155">
    <property type="entry name" value="Beta-lactam_cat"/>
</dbReference>
<evidence type="ECO:0000259" key="1">
    <source>
        <dbReference type="Pfam" id="PF13354"/>
    </source>
</evidence>
<dbReference type="AlphaFoldDB" id="A0A1I2JNR1"/>
<proteinExistence type="predicted"/>
<dbReference type="PANTHER" id="PTHR35333:SF3">
    <property type="entry name" value="BETA-LACTAMASE-TYPE TRANSPEPTIDASE FOLD CONTAINING PROTEIN"/>
    <property type="match status" value="1"/>
</dbReference>
<dbReference type="InterPro" id="IPR000871">
    <property type="entry name" value="Beta-lactam_class-A"/>
</dbReference>
<dbReference type="STRING" id="1529.SAMN04487885_102102"/>
<name>A0A1I2JNR1_9CLOT</name>
<reference evidence="3 4" key="1">
    <citation type="submission" date="2016-10" db="EMBL/GenBank/DDBJ databases">
        <authorList>
            <person name="de Groot N.N."/>
        </authorList>
    </citation>
    <scope>NUCLEOTIDE SEQUENCE [LARGE SCALE GENOMIC DNA]</scope>
    <source>
        <strain evidence="3 4">NLAE-zl-G419</strain>
    </source>
</reference>
<dbReference type="GO" id="GO:0030655">
    <property type="term" value="P:beta-lactam antibiotic catabolic process"/>
    <property type="evidence" value="ECO:0007669"/>
    <property type="project" value="InterPro"/>
</dbReference>
<dbReference type="RefSeq" id="WP_027637890.1">
    <property type="nucleotide sequence ID" value="NZ_BAAACD010000024.1"/>
</dbReference>
<dbReference type="Proteomes" id="UP000182135">
    <property type="component" value="Unassembled WGS sequence"/>
</dbReference>
<keyword evidence="2" id="KW-0378">Hydrolase</keyword>
<evidence type="ECO:0000313" key="5">
    <source>
        <dbReference type="Proteomes" id="UP000246114"/>
    </source>
</evidence>
<dbReference type="Gene3D" id="3.40.710.10">
    <property type="entry name" value="DD-peptidase/beta-lactamase superfamily"/>
    <property type="match status" value="1"/>
</dbReference>
<feature type="domain" description="Beta-lactamase class A catalytic" evidence="1">
    <location>
        <begin position="16"/>
        <end position="228"/>
    </location>
</feature>
<dbReference type="EMBL" id="QAMZ01000053">
    <property type="protein sequence ID" value="PWL51916.1"/>
    <property type="molecule type" value="Genomic_DNA"/>
</dbReference>
<sequence>MKEIKKYLESRDGEYSFFFEDLDCGYIYGFNEDKLMPSAGCIKLPIAMALLKQCEGCKLNLMDKVKIGPKDKVNGNGILHEFSDREYTIKELLIAMLIQSDNTATNKIISILSIENINETIKAMGLKNTKLNIVAMEEKLHDGINENMTTALDLSICWKHLYKESFLNAENSELLLDILKRQQLKNKLSYYFYSKTKEAVASKSGDLKNIENDSILFEIPQGNFTFTVLSDELPSNVYGTVSLSKTGKMMFDIVCNDWSK</sequence>
<dbReference type="SUPFAM" id="SSF56601">
    <property type="entry name" value="beta-lactamase/transpeptidase-like"/>
    <property type="match status" value="1"/>
</dbReference>
<accession>A0A1I2JNR1</accession>
<protein>
    <submittedName>
        <fullName evidence="3">Beta-lactamase class A</fullName>
    </submittedName>
    <submittedName>
        <fullName evidence="2">Serine hydrolase</fullName>
    </submittedName>
</protein>
<dbReference type="GeneID" id="90544344"/>
<dbReference type="PANTHER" id="PTHR35333">
    <property type="entry name" value="BETA-LACTAMASE"/>
    <property type="match status" value="1"/>
</dbReference>